<reference evidence="1" key="1">
    <citation type="submission" date="2021-06" db="EMBL/GenBank/DDBJ databases">
        <title>Paracoccus bacterium XHP0099 sp. nov., isolated from the surface waters of the Yellow Sea.</title>
        <authorList>
            <person name="Xue H."/>
            <person name="Zhang D."/>
        </authorList>
    </citation>
    <scope>NUCLEOTIDE SEQUENCE</scope>
    <source>
        <strain evidence="1">XHP0099</strain>
    </source>
</reference>
<evidence type="ECO:0000313" key="1">
    <source>
        <dbReference type="EMBL" id="MBU3031815.1"/>
    </source>
</evidence>
<comment type="caution">
    <text evidence="1">The sequence shown here is derived from an EMBL/GenBank/DDBJ whole genome shotgun (WGS) entry which is preliminary data.</text>
</comment>
<dbReference type="InterPro" id="IPR052732">
    <property type="entry name" value="Cell-binding_unc_protein"/>
</dbReference>
<keyword evidence="2" id="KW-1185">Reference proteome</keyword>
<name>A0ABS6AMJ4_9RHOB</name>
<proteinExistence type="predicted"/>
<protein>
    <submittedName>
        <fullName evidence="1">AAA family ATPase</fullName>
    </submittedName>
</protein>
<accession>A0ABS6AMJ4</accession>
<dbReference type="PANTHER" id="PTHR43883">
    <property type="entry name" value="SLR0207 PROTEIN"/>
    <property type="match status" value="1"/>
</dbReference>
<dbReference type="Pfam" id="PF13671">
    <property type="entry name" value="AAA_33"/>
    <property type="match status" value="1"/>
</dbReference>
<dbReference type="RefSeq" id="WP_216034438.1">
    <property type="nucleotide sequence ID" value="NZ_JAHKNG010000042.1"/>
</dbReference>
<evidence type="ECO:0000313" key="2">
    <source>
        <dbReference type="Proteomes" id="UP001166191"/>
    </source>
</evidence>
<dbReference type="Proteomes" id="UP001166191">
    <property type="component" value="Unassembled WGS sequence"/>
</dbReference>
<organism evidence="1 2">
    <name type="scientific">Paracoccus marinaquae</name>
    <dbReference type="NCBI Taxonomy" id="2841926"/>
    <lineage>
        <taxon>Bacteria</taxon>
        <taxon>Pseudomonadati</taxon>
        <taxon>Pseudomonadota</taxon>
        <taxon>Alphaproteobacteria</taxon>
        <taxon>Rhodobacterales</taxon>
        <taxon>Paracoccaceae</taxon>
        <taxon>Paracoccus</taxon>
    </lineage>
</organism>
<sequence>MTRPDQQSLPHLTGGEAGQREVIGFLCDPATHGGLPVERVDTHISRIFLAGDRAWKMKRAIRTNYLDFSTLALRGASCRREMEVNAAAGDLYREVIPVTRREGRLHLGGDGTPVEWLVGMRRFDRNDELGRLCDAGRLTRIAAEDLADRIALGHAAAPVTPDHGDDADLRGRIDQIAGALSAAADGRDLARAARDWRAAAHRARQAQAGLIACRHRCHRIRRCHGDLHLGNVVMIAGQPTPFDAIEFNEAIASIDVLYDLALTLADLLARGRGDLGNAMLNRYLSATRDYRGLALMPLFLSMRGAVRAMTAASRGDDTEARRNLDFAIRALSPPAAPRLLAIGGLSGSGKSSIARALAPRMGPLTGAVVIRSDVTRKRLAGAAPETRLPETGYSAAMNRRVMARMTCDARAALRTGTTVLLDATFLGADWQACVERLAMHEGVAFDGLWLDLPPEAAMHRVEARGPDASDATTEVIRRQVADAACPAGWHQVPAGGRLDEVIAAAATALRLPDAYPIRSET</sequence>
<dbReference type="PANTHER" id="PTHR43883:SF1">
    <property type="entry name" value="GLUCONOKINASE"/>
    <property type="match status" value="1"/>
</dbReference>
<gene>
    <name evidence="1" type="ORF">KNW02_17050</name>
</gene>
<dbReference type="EMBL" id="JAHKNG010000042">
    <property type="protein sequence ID" value="MBU3031815.1"/>
    <property type="molecule type" value="Genomic_DNA"/>
</dbReference>